<dbReference type="Proteomes" id="UP000015423">
    <property type="component" value="Plasmid pSCO1"/>
</dbReference>
<evidence type="ECO:0000313" key="3">
    <source>
        <dbReference type="Proteomes" id="UP000015423"/>
    </source>
</evidence>
<dbReference type="InterPro" id="IPR028978">
    <property type="entry name" value="Chorismate_lyase_/UTRA_dom_sf"/>
</dbReference>
<reference evidence="2 3" key="1">
    <citation type="submission" date="2012-10" db="EMBL/GenBank/DDBJ databases">
        <title>The complete genome sequence of Streptomyces collinus Tu 365.</title>
        <authorList>
            <person name="Ruckert C."/>
            <person name="Szczepanowski R."/>
            <person name="Goesmann A."/>
            <person name="Pross E.K."/>
            <person name="Musiol E.M."/>
            <person name="Blin K."/>
            <person name="Wohlleben W."/>
            <person name="Puhler A."/>
            <person name="Weber T."/>
            <person name="Kalinowski J."/>
        </authorList>
    </citation>
    <scope>NUCLEOTIDE SEQUENCE [LARGE SCALE GENOMIC DNA]</scope>
    <source>
        <strain evidence="3">DSM 40733 / Tue 365</strain>
        <plasmid evidence="2 3">pSCO1</plasmid>
    </source>
</reference>
<keyword evidence="3" id="KW-1185">Reference proteome</keyword>
<dbReference type="AlphaFoldDB" id="S5VSP3"/>
<dbReference type="eggNOG" id="COG2188">
    <property type="taxonomic scope" value="Bacteria"/>
</dbReference>
<evidence type="ECO:0000259" key="1">
    <source>
        <dbReference type="Pfam" id="PF07702"/>
    </source>
</evidence>
<sequence>MAGRPVMIAESYLPQSLVTGSPITQADTGPGGIYARLRDLGHAPARFREEVRVRMPTAEEATRLAIPTERSVIKLARTAFDSKGRAVEINEMTMDSAAYVLDYEFDA</sequence>
<gene>
    <name evidence="2" type="ORF">B446_35568</name>
</gene>
<organism evidence="2 3">
    <name type="scientific">Streptomyces collinus (strain DSM 40733 / Tue 365)</name>
    <dbReference type="NCBI Taxonomy" id="1214242"/>
    <lineage>
        <taxon>Bacteria</taxon>
        <taxon>Bacillati</taxon>
        <taxon>Actinomycetota</taxon>
        <taxon>Actinomycetes</taxon>
        <taxon>Kitasatosporales</taxon>
        <taxon>Streptomycetaceae</taxon>
        <taxon>Streptomyces</taxon>
    </lineage>
</organism>
<keyword evidence="2" id="KW-0614">Plasmid</keyword>
<dbReference type="PANTHER" id="PTHR44846:SF17">
    <property type="entry name" value="GNTR-FAMILY TRANSCRIPTIONAL REGULATOR"/>
    <property type="match status" value="1"/>
</dbReference>
<dbReference type="GO" id="GO:0045892">
    <property type="term" value="P:negative regulation of DNA-templated transcription"/>
    <property type="evidence" value="ECO:0007669"/>
    <property type="project" value="TreeGrafter"/>
</dbReference>
<dbReference type="PANTHER" id="PTHR44846">
    <property type="entry name" value="MANNOSYL-D-GLYCERATE TRANSPORT/METABOLISM SYSTEM REPRESSOR MNGR-RELATED"/>
    <property type="match status" value="1"/>
</dbReference>
<geneLocation type="plasmid" evidence="2 3">
    <name>pSCO1</name>
</geneLocation>
<proteinExistence type="predicted"/>
<dbReference type="HOGENOM" id="CLU_136823_0_0_11"/>
<dbReference type="Pfam" id="PF07702">
    <property type="entry name" value="UTRA"/>
    <property type="match status" value="1"/>
</dbReference>
<accession>S5VSP3</accession>
<dbReference type="Gene3D" id="3.40.1410.10">
    <property type="entry name" value="Chorismate lyase-like"/>
    <property type="match status" value="1"/>
</dbReference>
<dbReference type="SUPFAM" id="SSF64288">
    <property type="entry name" value="Chorismate lyase-like"/>
    <property type="match status" value="1"/>
</dbReference>
<dbReference type="InterPro" id="IPR011663">
    <property type="entry name" value="UTRA"/>
</dbReference>
<dbReference type="GO" id="GO:0003677">
    <property type="term" value="F:DNA binding"/>
    <property type="evidence" value="ECO:0007669"/>
    <property type="project" value="InterPro"/>
</dbReference>
<dbReference type="PATRIC" id="fig|1214242.5.peg.7254"/>
<protein>
    <submittedName>
        <fullName evidence="2">GntR family transcriptional regulator with UTRA sensor domain</fullName>
    </submittedName>
</protein>
<dbReference type="KEGG" id="sci:B446_35568"/>
<evidence type="ECO:0000313" key="2">
    <source>
        <dbReference type="EMBL" id="AGS73872.1"/>
    </source>
</evidence>
<name>S5VSP3_STRC3</name>
<dbReference type="InterPro" id="IPR050679">
    <property type="entry name" value="Bact_HTH_transcr_reg"/>
</dbReference>
<dbReference type="EMBL" id="CP006260">
    <property type="protein sequence ID" value="AGS73872.1"/>
    <property type="molecule type" value="Genomic_DNA"/>
</dbReference>
<feature type="domain" description="UbiC transcription regulator-associated" evidence="1">
    <location>
        <begin position="3"/>
        <end position="99"/>
    </location>
</feature>